<sequence>MAPFTWNGKLWGRTDCDGTPQNFSCAIGDCGTGTMSCDGAQVILPATVAEFRVSDGGLIYYNVNVVEGFNIPLAVTPVGHSGEHLNCSSAGCHSNLSAMCPDVAFNCSTKSYKIIFCPTS</sequence>
<dbReference type="SUPFAM" id="SSF49870">
    <property type="entry name" value="Osmotin, thaumatin-like protein"/>
    <property type="match status" value="1"/>
</dbReference>
<evidence type="ECO:0000256" key="1">
    <source>
        <dbReference type="ARBA" id="ARBA00010607"/>
    </source>
</evidence>
<name>A0A392MCZ1_9FABA</name>
<feature type="disulfide bond" evidence="2">
    <location>
        <begin position="100"/>
        <end position="117"/>
    </location>
</feature>
<dbReference type="InterPro" id="IPR001938">
    <property type="entry name" value="Thaumatin"/>
</dbReference>
<dbReference type="SMART" id="SM00205">
    <property type="entry name" value="THN"/>
    <property type="match status" value="1"/>
</dbReference>
<dbReference type="PANTHER" id="PTHR31048">
    <property type="entry name" value="OS03G0233200 PROTEIN"/>
    <property type="match status" value="1"/>
</dbReference>
<comment type="caution">
    <text evidence="3">The sequence shown here is derived from an EMBL/GenBank/DDBJ whole genome shotgun (WGS) entry which is preliminary data.</text>
</comment>
<organism evidence="3 4">
    <name type="scientific">Trifolium medium</name>
    <dbReference type="NCBI Taxonomy" id="97028"/>
    <lineage>
        <taxon>Eukaryota</taxon>
        <taxon>Viridiplantae</taxon>
        <taxon>Streptophyta</taxon>
        <taxon>Embryophyta</taxon>
        <taxon>Tracheophyta</taxon>
        <taxon>Spermatophyta</taxon>
        <taxon>Magnoliopsida</taxon>
        <taxon>eudicotyledons</taxon>
        <taxon>Gunneridae</taxon>
        <taxon>Pentapetalae</taxon>
        <taxon>rosids</taxon>
        <taxon>fabids</taxon>
        <taxon>Fabales</taxon>
        <taxon>Fabaceae</taxon>
        <taxon>Papilionoideae</taxon>
        <taxon>50 kb inversion clade</taxon>
        <taxon>NPAAA clade</taxon>
        <taxon>Hologalegina</taxon>
        <taxon>IRL clade</taxon>
        <taxon>Trifolieae</taxon>
        <taxon>Trifolium</taxon>
    </lineage>
</organism>
<dbReference type="EMBL" id="LXQA010007706">
    <property type="protein sequence ID" value="MCH84975.1"/>
    <property type="molecule type" value="Genomic_DNA"/>
</dbReference>
<dbReference type="PRINTS" id="PR00347">
    <property type="entry name" value="THAUMATIN"/>
</dbReference>
<dbReference type="InterPro" id="IPR037176">
    <property type="entry name" value="Osmotin/thaumatin-like_sf"/>
</dbReference>
<accession>A0A392MCZ1</accession>
<dbReference type="Proteomes" id="UP000265520">
    <property type="component" value="Unassembled WGS sequence"/>
</dbReference>
<evidence type="ECO:0000313" key="3">
    <source>
        <dbReference type="EMBL" id="MCH84975.1"/>
    </source>
</evidence>
<dbReference type="Pfam" id="PF00314">
    <property type="entry name" value="Thaumatin"/>
    <property type="match status" value="1"/>
</dbReference>
<feature type="non-terminal residue" evidence="3">
    <location>
        <position position="120"/>
    </location>
</feature>
<dbReference type="Gene3D" id="2.60.110.10">
    <property type="entry name" value="Thaumatin"/>
    <property type="match status" value="1"/>
</dbReference>
<dbReference type="PROSITE" id="PS51367">
    <property type="entry name" value="THAUMATIN_2"/>
    <property type="match status" value="1"/>
</dbReference>
<feature type="disulfide bond" evidence="2">
    <location>
        <begin position="30"/>
        <end position="37"/>
    </location>
</feature>
<evidence type="ECO:0000256" key="2">
    <source>
        <dbReference type="PIRSR" id="PIRSR002703-1"/>
    </source>
</evidence>
<gene>
    <name evidence="3" type="ORF">A2U01_0005813</name>
</gene>
<keyword evidence="4" id="KW-1185">Reference proteome</keyword>
<dbReference type="PIRSF" id="PIRSF002703">
    <property type="entry name" value="Thaumatin"/>
    <property type="match status" value="1"/>
</dbReference>
<keyword evidence="2" id="KW-1015">Disulfide bond</keyword>
<proteinExistence type="inferred from homology"/>
<evidence type="ECO:0000313" key="4">
    <source>
        <dbReference type="Proteomes" id="UP000265520"/>
    </source>
</evidence>
<protein>
    <submittedName>
        <fullName evidence="3">Pathogenesis-related thaumatin-like protein</fullName>
    </submittedName>
</protein>
<comment type="similarity">
    <text evidence="1">Belongs to the thaumatin family.</text>
</comment>
<feature type="disulfide bond" evidence="2">
    <location>
        <begin position="16"/>
        <end position="25"/>
    </location>
</feature>
<reference evidence="3 4" key="1">
    <citation type="journal article" date="2018" name="Front. Plant Sci.">
        <title>Red Clover (Trifolium pratense) and Zigzag Clover (T. medium) - A Picture of Genomic Similarities and Differences.</title>
        <authorList>
            <person name="Dluhosova J."/>
            <person name="Istvanek J."/>
            <person name="Nedelnik J."/>
            <person name="Repkova J."/>
        </authorList>
    </citation>
    <scope>NUCLEOTIDE SEQUENCE [LARGE SCALE GENOMIC DNA]</scope>
    <source>
        <strain evidence="4">cv. 10/8</strain>
        <tissue evidence="3">Leaf</tissue>
    </source>
</reference>
<dbReference type="AlphaFoldDB" id="A0A392MCZ1"/>